<protein>
    <submittedName>
        <fullName evidence="1">Uncharacterized protein</fullName>
    </submittedName>
</protein>
<dbReference type="AlphaFoldDB" id="C0EAM7"/>
<dbReference type="SUPFAM" id="SSF52540">
    <property type="entry name" value="P-loop containing nucleoside triphosphate hydrolases"/>
    <property type="match status" value="1"/>
</dbReference>
<dbReference type="GO" id="GO:0043752">
    <property type="term" value="F:adenosylcobinamide kinase activity"/>
    <property type="evidence" value="ECO:0007669"/>
    <property type="project" value="InterPro"/>
</dbReference>
<proteinExistence type="predicted"/>
<dbReference type="InterPro" id="IPR027417">
    <property type="entry name" value="P-loop_NTPase"/>
</dbReference>
<evidence type="ECO:0000313" key="1">
    <source>
        <dbReference type="EMBL" id="EEG31492.1"/>
    </source>
</evidence>
<reference evidence="1 2" key="2">
    <citation type="submission" date="2009-02" db="EMBL/GenBank/DDBJ databases">
        <title>Draft genome sequence of Clostridium methylpentosum (DSM 5476).</title>
        <authorList>
            <person name="Sudarsanam P."/>
            <person name="Ley R."/>
            <person name="Guruge J."/>
            <person name="Turnbaugh P.J."/>
            <person name="Mahowald M."/>
            <person name="Liep D."/>
            <person name="Gordon J."/>
        </authorList>
    </citation>
    <scope>NUCLEOTIDE SEQUENCE [LARGE SCALE GENOMIC DNA]</scope>
    <source>
        <strain evidence="1 2">DSM 5476</strain>
    </source>
</reference>
<dbReference type="EMBL" id="ACEC01000033">
    <property type="protein sequence ID" value="EEG31492.1"/>
    <property type="molecule type" value="Genomic_DNA"/>
</dbReference>
<name>C0EAM7_9FIRM</name>
<dbReference type="STRING" id="537013.CLOSTMETH_00884"/>
<dbReference type="UniPathway" id="UPA00148">
    <property type="reaction ID" value="UER00236"/>
</dbReference>
<reference evidence="1 2" key="1">
    <citation type="submission" date="2009-01" db="EMBL/GenBank/DDBJ databases">
        <authorList>
            <person name="Fulton L."/>
            <person name="Clifton S."/>
            <person name="Fulton B."/>
            <person name="Xu J."/>
            <person name="Minx P."/>
            <person name="Pepin K.H."/>
            <person name="Johnson M."/>
            <person name="Bhonagiri V."/>
            <person name="Nash W.E."/>
            <person name="Mardis E.R."/>
            <person name="Wilson R.K."/>
        </authorList>
    </citation>
    <scope>NUCLEOTIDE SEQUENCE [LARGE SCALE GENOMIC DNA]</scope>
    <source>
        <strain evidence="1 2">DSM 5476</strain>
    </source>
</reference>
<dbReference type="Gene3D" id="3.40.50.300">
    <property type="entry name" value="P-loop containing nucleotide triphosphate hydrolases"/>
    <property type="match status" value="1"/>
</dbReference>
<dbReference type="eggNOG" id="COG2087">
    <property type="taxonomic scope" value="Bacteria"/>
</dbReference>
<dbReference type="HOGENOM" id="CLU_135056_0_0_9"/>
<gene>
    <name evidence="1" type="ORF">CLOSTMETH_00884</name>
</gene>
<dbReference type="GO" id="GO:0009236">
    <property type="term" value="P:cobalamin biosynthetic process"/>
    <property type="evidence" value="ECO:0007669"/>
    <property type="project" value="UniProtKB-UniPathway"/>
</dbReference>
<organism evidence="1 2">
    <name type="scientific">[Clostridium] methylpentosum DSM 5476</name>
    <dbReference type="NCBI Taxonomy" id="537013"/>
    <lineage>
        <taxon>Bacteria</taxon>
        <taxon>Bacillati</taxon>
        <taxon>Bacillota</taxon>
        <taxon>Clostridia</taxon>
        <taxon>Eubacteriales</taxon>
        <taxon>Oscillospiraceae</taxon>
        <taxon>Oscillospiraceae incertae sedis</taxon>
    </lineage>
</organism>
<comment type="caution">
    <text evidence="1">The sequence shown here is derived from an EMBL/GenBank/DDBJ whole genome shotgun (WGS) entry which is preliminary data.</text>
</comment>
<dbReference type="InterPro" id="IPR003203">
    <property type="entry name" value="CobU/CobP"/>
</dbReference>
<sequence length="128" mass="13810">MIHLIVGGAAQGKLAYALSCYGLTEQQVSEGNLDGPIVNRLQEWVRKLLAQQIDPLARIDELVEGRDLVILCDEVGCGVVPIDPAQREWREAVGRVCCALAQKAVFVDRVQCGIATRIKGGPGCLPLC</sequence>
<dbReference type="GO" id="GO:0000166">
    <property type="term" value="F:nucleotide binding"/>
    <property type="evidence" value="ECO:0007669"/>
    <property type="project" value="InterPro"/>
</dbReference>
<accession>C0EAM7</accession>
<keyword evidence="2" id="KW-1185">Reference proteome</keyword>
<dbReference type="Pfam" id="PF02283">
    <property type="entry name" value="CobU"/>
    <property type="match status" value="1"/>
</dbReference>
<dbReference type="Proteomes" id="UP000003340">
    <property type="component" value="Unassembled WGS sequence"/>
</dbReference>
<evidence type="ECO:0000313" key="2">
    <source>
        <dbReference type="Proteomes" id="UP000003340"/>
    </source>
</evidence>